<evidence type="ECO:0000313" key="3">
    <source>
        <dbReference type="Proteomes" id="UP000198282"/>
    </source>
</evidence>
<dbReference type="AlphaFoldDB" id="A0A239KYA6"/>
<reference evidence="2 3" key="1">
    <citation type="submission" date="2017-06" db="EMBL/GenBank/DDBJ databases">
        <authorList>
            <person name="Kim H.J."/>
            <person name="Triplett B.A."/>
        </authorList>
    </citation>
    <scope>NUCLEOTIDE SEQUENCE [LARGE SCALE GENOMIC DNA]</scope>
    <source>
        <strain evidence="2 3">CGMCC 4.2132</strain>
    </source>
</reference>
<dbReference type="OrthoDB" id="4461372at2"/>
<accession>A0A239KYA6</accession>
<organism evidence="2 3">
    <name type="scientific">Streptosporangium subroseum</name>
    <dbReference type="NCBI Taxonomy" id="106412"/>
    <lineage>
        <taxon>Bacteria</taxon>
        <taxon>Bacillati</taxon>
        <taxon>Actinomycetota</taxon>
        <taxon>Actinomycetes</taxon>
        <taxon>Streptosporangiales</taxon>
        <taxon>Streptosporangiaceae</taxon>
        <taxon>Streptosporangium</taxon>
    </lineage>
</organism>
<dbReference type="Proteomes" id="UP000198282">
    <property type="component" value="Unassembled WGS sequence"/>
</dbReference>
<keyword evidence="3" id="KW-1185">Reference proteome</keyword>
<dbReference type="RefSeq" id="WP_089210043.1">
    <property type="nucleotide sequence ID" value="NZ_FZOD01000029.1"/>
</dbReference>
<dbReference type="InterPro" id="IPR038765">
    <property type="entry name" value="Papain-like_cys_pep_sf"/>
</dbReference>
<dbReference type="SUPFAM" id="SSF54001">
    <property type="entry name" value="Cysteine proteinases"/>
    <property type="match status" value="1"/>
</dbReference>
<name>A0A239KYA6_9ACTN</name>
<dbReference type="InterPro" id="IPR002931">
    <property type="entry name" value="Transglutaminase-like"/>
</dbReference>
<feature type="domain" description="Transglutaminase-like" evidence="1">
    <location>
        <begin position="74"/>
        <end position="151"/>
    </location>
</feature>
<sequence>MTSRLLEPWRRPLTVSRREAVDGSREATPILDWEDLRLLDLIAEIRTAGTVDERDLLIAAHRLVAARVRPVYGMDDRQPVSVTLALGRGSCSQRMAVLEAVARACGINTRVRGLLVDGRFWYPRFPRMHALIPHRVVLAWPEFRLDGRWISASGLYGDLAALQTGEGFTNAGGETLFDAIARTAVDWDGVTCSSCDLSAQVLADLGYFDSRDELFEAHGQTLCRPARTIANPIMSRRSA</sequence>
<proteinExistence type="predicted"/>
<protein>
    <submittedName>
        <fullName evidence="2">Transglutaminase-like superfamily protein</fullName>
    </submittedName>
</protein>
<dbReference type="Gene3D" id="3.10.620.30">
    <property type="match status" value="1"/>
</dbReference>
<evidence type="ECO:0000313" key="2">
    <source>
        <dbReference type="EMBL" id="SNT23000.1"/>
    </source>
</evidence>
<dbReference type="Pfam" id="PF01841">
    <property type="entry name" value="Transglut_core"/>
    <property type="match status" value="1"/>
</dbReference>
<dbReference type="EMBL" id="FZOD01000029">
    <property type="protein sequence ID" value="SNT23000.1"/>
    <property type="molecule type" value="Genomic_DNA"/>
</dbReference>
<gene>
    <name evidence="2" type="ORF">SAMN05216276_102984</name>
</gene>
<evidence type="ECO:0000259" key="1">
    <source>
        <dbReference type="Pfam" id="PF01841"/>
    </source>
</evidence>